<comment type="subcellular location">
    <subcellularLocation>
        <location evidence="1">Cell membrane</location>
        <topology evidence="1">Multi-pass membrane protein</topology>
    </subcellularLocation>
</comment>
<keyword evidence="6 7" id="KW-0472">Membrane</keyword>
<keyword evidence="2" id="KW-0813">Transport</keyword>
<accession>A0A7D5H2U3</accession>
<dbReference type="RefSeq" id="WP_176569607.1">
    <property type="nucleotide sequence ID" value="NZ_CP056030.1"/>
</dbReference>
<dbReference type="Proteomes" id="UP000509568">
    <property type="component" value="Chromosome"/>
</dbReference>
<keyword evidence="4 7" id="KW-0812">Transmembrane</keyword>
<evidence type="ECO:0000256" key="4">
    <source>
        <dbReference type="ARBA" id="ARBA00022692"/>
    </source>
</evidence>
<evidence type="ECO:0000256" key="5">
    <source>
        <dbReference type="ARBA" id="ARBA00022989"/>
    </source>
</evidence>
<evidence type="ECO:0000313" key="8">
    <source>
        <dbReference type="EMBL" id="QKZ02483.1"/>
    </source>
</evidence>
<reference evidence="8 9" key="1">
    <citation type="submission" date="2020-06" db="EMBL/GenBank/DDBJ databases">
        <title>Pseudomonas eucalypticola sp. nov., an endophyte of Eucalyptus dunnii leaves with biocontrol ability of eucalyptus leaf blight.</title>
        <authorList>
            <person name="Liu Y."/>
            <person name="Song Z."/>
            <person name="Zeng H."/>
            <person name="Lu M."/>
            <person name="Wang X."/>
            <person name="Lian X."/>
            <person name="Zhang Q."/>
        </authorList>
    </citation>
    <scope>NUCLEOTIDE SEQUENCE [LARGE SCALE GENOMIC DNA]</scope>
    <source>
        <strain evidence="8 9">NP-1</strain>
    </source>
</reference>
<evidence type="ECO:0000256" key="6">
    <source>
        <dbReference type="ARBA" id="ARBA00023136"/>
    </source>
</evidence>
<sequence>MASFPRTVSDFTQAVFNPTTPALQFALKNMLGGGLALYLAFILQMQQPQWALTTVFIVNQPLSGMVLSKGAYRLLGTFVGAVVSLGMIAMFGQSPLLFLSCMALWLGFCTAGASLYRNNASYGFVLAGYTTAIIALPATAAPLNVFDQAQARFFEITLGIVCASLVSTVLWPRRVERQLAVQARHAWQSGMAAAAAELLGVDQRQGLLDALGRIVSVDAQRDHAAFEGPLGRLRAQALRLMSRDLLSLLRVARGVARQRLLLDERAGEYIDPIIAGVAQALADGGEMALGQQAVVVDETLLAQGLEPPLHACLMRLTVVLRLATIAAGTLKAVEQGDEVTDAPGPLAWHRDVEQGVMSGLRSALAFLAVAALWIFTAWPAGLGAVSISGVVLSLFAGREAPAGAAMNFLKGIALSVPVAALVAYGLLPGWEGFPMLCLGLGVPLFMASLCLSQPSIAPVASSFCIFFVNNVAPSNAMTYDLEQFLNKALATLIGVGIAVLVFRLITLGPGARHYRRLVEASLADLSQLARRPLAQAEGWFGGRMADRLMRLARYRNAHPDEPNLHWHDGLFGLDLGGELLHLRGCLVDASGSLALERDRYLRDVARLLKQVRPAPEVLQLLDEVSARLQEALDVDVRLTARRRELAQVAVGQVRSVWRRWCQKS</sequence>
<protein>
    <submittedName>
        <fullName evidence="8">FUSC family protein</fullName>
    </submittedName>
</protein>
<dbReference type="Pfam" id="PF04632">
    <property type="entry name" value="FUSC"/>
    <property type="match status" value="1"/>
</dbReference>
<feature type="transmembrane region" description="Helical" evidence="7">
    <location>
        <begin position="123"/>
        <end position="141"/>
    </location>
</feature>
<feature type="transmembrane region" description="Helical" evidence="7">
    <location>
        <begin position="97"/>
        <end position="116"/>
    </location>
</feature>
<organism evidence="8 9">
    <name type="scientific">Pseudomonas eucalypticola</name>
    <dbReference type="NCBI Taxonomy" id="2599595"/>
    <lineage>
        <taxon>Bacteria</taxon>
        <taxon>Pseudomonadati</taxon>
        <taxon>Pseudomonadota</taxon>
        <taxon>Gammaproteobacteria</taxon>
        <taxon>Pseudomonadales</taxon>
        <taxon>Pseudomonadaceae</taxon>
        <taxon>Pseudomonas</taxon>
    </lineage>
</organism>
<evidence type="ECO:0000256" key="1">
    <source>
        <dbReference type="ARBA" id="ARBA00004651"/>
    </source>
</evidence>
<evidence type="ECO:0000256" key="2">
    <source>
        <dbReference type="ARBA" id="ARBA00022448"/>
    </source>
</evidence>
<feature type="transmembrane region" description="Helical" evidence="7">
    <location>
        <begin position="488"/>
        <end position="506"/>
    </location>
</feature>
<dbReference type="GO" id="GO:0022857">
    <property type="term" value="F:transmembrane transporter activity"/>
    <property type="evidence" value="ECO:0007669"/>
    <property type="project" value="InterPro"/>
</dbReference>
<dbReference type="EMBL" id="CP056030">
    <property type="protein sequence ID" value="QKZ02483.1"/>
    <property type="molecule type" value="Genomic_DNA"/>
</dbReference>
<evidence type="ECO:0000256" key="7">
    <source>
        <dbReference type="SAM" id="Phobius"/>
    </source>
</evidence>
<feature type="transmembrane region" description="Helical" evidence="7">
    <location>
        <begin position="408"/>
        <end position="427"/>
    </location>
</feature>
<dbReference type="PANTHER" id="PTHR30509:SF9">
    <property type="entry name" value="MULTIDRUG RESISTANCE PROTEIN MDTO"/>
    <property type="match status" value="1"/>
</dbReference>
<evidence type="ECO:0000313" key="9">
    <source>
        <dbReference type="Proteomes" id="UP000509568"/>
    </source>
</evidence>
<proteinExistence type="predicted"/>
<feature type="transmembrane region" description="Helical" evidence="7">
    <location>
        <begin position="70"/>
        <end position="91"/>
    </location>
</feature>
<feature type="transmembrane region" description="Helical" evidence="7">
    <location>
        <begin position="363"/>
        <end position="396"/>
    </location>
</feature>
<dbReference type="KEGG" id="pez:HWQ56_01210"/>
<dbReference type="PANTHER" id="PTHR30509">
    <property type="entry name" value="P-HYDROXYBENZOIC ACID EFFLUX PUMP SUBUNIT-RELATED"/>
    <property type="match status" value="1"/>
</dbReference>
<evidence type="ECO:0000256" key="3">
    <source>
        <dbReference type="ARBA" id="ARBA00022475"/>
    </source>
</evidence>
<feature type="transmembrane region" description="Helical" evidence="7">
    <location>
        <begin position="439"/>
        <end position="468"/>
    </location>
</feature>
<keyword evidence="9" id="KW-1185">Reference proteome</keyword>
<name>A0A7D5H2U3_9PSED</name>
<keyword evidence="3" id="KW-1003">Cell membrane</keyword>
<dbReference type="GO" id="GO:0005886">
    <property type="term" value="C:plasma membrane"/>
    <property type="evidence" value="ECO:0007669"/>
    <property type="project" value="UniProtKB-SubCell"/>
</dbReference>
<gene>
    <name evidence="8" type="ORF">HWQ56_01210</name>
</gene>
<dbReference type="InterPro" id="IPR006726">
    <property type="entry name" value="PHBA_efflux_AaeB/fusaric-R"/>
</dbReference>
<keyword evidence="5 7" id="KW-1133">Transmembrane helix</keyword>
<dbReference type="AlphaFoldDB" id="A0A7D5H2U3"/>